<dbReference type="RefSeq" id="WP_092162923.1">
    <property type="nucleotide sequence ID" value="NZ_FNGA01000005.1"/>
</dbReference>
<evidence type="ECO:0000256" key="1">
    <source>
        <dbReference type="SAM" id="MobiDB-lite"/>
    </source>
</evidence>
<accession>A0A1G9KVR9</accession>
<feature type="region of interest" description="Disordered" evidence="1">
    <location>
        <begin position="1"/>
        <end position="82"/>
    </location>
</feature>
<dbReference type="Proteomes" id="UP000199053">
    <property type="component" value="Unassembled WGS sequence"/>
</dbReference>
<organism evidence="2 3">
    <name type="scientific">Maridesulfovibrio ferrireducens</name>
    <dbReference type="NCBI Taxonomy" id="246191"/>
    <lineage>
        <taxon>Bacteria</taxon>
        <taxon>Pseudomonadati</taxon>
        <taxon>Thermodesulfobacteriota</taxon>
        <taxon>Desulfovibrionia</taxon>
        <taxon>Desulfovibrionales</taxon>
        <taxon>Desulfovibrionaceae</taxon>
        <taxon>Maridesulfovibrio</taxon>
    </lineage>
</organism>
<reference evidence="3" key="1">
    <citation type="submission" date="2016-10" db="EMBL/GenBank/DDBJ databases">
        <authorList>
            <person name="Varghese N."/>
            <person name="Submissions S."/>
        </authorList>
    </citation>
    <scope>NUCLEOTIDE SEQUENCE [LARGE SCALE GENOMIC DNA]</scope>
    <source>
        <strain evidence="3">DSM 16995</strain>
    </source>
</reference>
<dbReference type="AlphaFoldDB" id="A0A1G9KVR9"/>
<protein>
    <submittedName>
        <fullName evidence="2">Uncharacterized protein</fullName>
    </submittedName>
</protein>
<evidence type="ECO:0000313" key="3">
    <source>
        <dbReference type="Proteomes" id="UP000199053"/>
    </source>
</evidence>
<feature type="compositionally biased region" description="Polar residues" evidence="1">
    <location>
        <begin position="1"/>
        <end position="28"/>
    </location>
</feature>
<evidence type="ECO:0000313" key="2">
    <source>
        <dbReference type="EMBL" id="SDL53808.1"/>
    </source>
</evidence>
<dbReference type="OrthoDB" id="5526627at2"/>
<keyword evidence="3" id="KW-1185">Reference proteome</keyword>
<name>A0A1G9KVR9_9BACT</name>
<gene>
    <name evidence="2" type="ORF">SAMN05660337_3233</name>
</gene>
<dbReference type="STRING" id="246191.SAMN05660337_3233"/>
<sequence>MPKNSKQTSSSVASQASEILRDSNSSGIQRKLAGSALAQASTGKETGADMETVASKVLNSPKYNDKTKTMAASVLAQSNKAR</sequence>
<proteinExistence type="predicted"/>
<dbReference type="EMBL" id="FNGA01000005">
    <property type="protein sequence ID" value="SDL53808.1"/>
    <property type="molecule type" value="Genomic_DNA"/>
</dbReference>